<evidence type="ECO:0000259" key="2">
    <source>
        <dbReference type="Pfam" id="PF17100"/>
    </source>
</evidence>
<organism evidence="3 4">
    <name type="scientific">Botryotinia narcissicola</name>
    <dbReference type="NCBI Taxonomy" id="278944"/>
    <lineage>
        <taxon>Eukaryota</taxon>
        <taxon>Fungi</taxon>
        <taxon>Dikarya</taxon>
        <taxon>Ascomycota</taxon>
        <taxon>Pezizomycotina</taxon>
        <taxon>Leotiomycetes</taxon>
        <taxon>Helotiales</taxon>
        <taxon>Sclerotiniaceae</taxon>
        <taxon>Botryotinia</taxon>
    </lineage>
</organism>
<dbReference type="InterPro" id="IPR031359">
    <property type="entry name" value="NACHT_N"/>
</dbReference>
<feature type="region of interest" description="Disordered" evidence="1">
    <location>
        <begin position="32"/>
        <end position="69"/>
    </location>
</feature>
<dbReference type="OrthoDB" id="3563344at2759"/>
<keyword evidence="4" id="KW-1185">Reference proteome</keyword>
<feature type="compositionally biased region" description="Polar residues" evidence="1">
    <location>
        <begin position="45"/>
        <end position="56"/>
    </location>
</feature>
<protein>
    <recommendedName>
        <fullName evidence="2">NWD NACHT-NTPase N-terminal domain-containing protein</fullName>
    </recommendedName>
</protein>
<comment type="caution">
    <text evidence="3">The sequence shown here is derived from an EMBL/GenBank/DDBJ whole genome shotgun (WGS) entry which is preliminary data.</text>
</comment>
<name>A0A4Z1IM36_9HELO</name>
<feature type="domain" description="NWD NACHT-NTPase N-terminal" evidence="2">
    <location>
        <begin position="90"/>
        <end position="310"/>
    </location>
</feature>
<proteinExistence type="predicted"/>
<evidence type="ECO:0000256" key="1">
    <source>
        <dbReference type="SAM" id="MobiDB-lite"/>
    </source>
</evidence>
<evidence type="ECO:0000313" key="4">
    <source>
        <dbReference type="Proteomes" id="UP000297452"/>
    </source>
</evidence>
<evidence type="ECO:0000313" key="3">
    <source>
        <dbReference type="EMBL" id="TGO60280.1"/>
    </source>
</evidence>
<dbReference type="Proteomes" id="UP000297452">
    <property type="component" value="Unassembled WGS sequence"/>
</dbReference>
<sequence>MNSRAYTLPPLETLQNGACPFLVLSENKSSRGGSGDSFSSATSSLTKLSVQSSTKNENSRKSSITSSSTALPVPLQIDAECVQKDGSPKRFWHDAVQMLQEDPSHRELLDTYQKILQAESGATPSSDSAAPDYLLKTIDRSLKLLDEKRSKIRVGSATVEVRDALNKVAKAAQYAQSFVGSLVSGEPHAAMTWAGLSLFLPLLINAAEQPKALAKGVEYVSELLCRFSVTERLYQEQIRDTSAVVITDTKELRSSFEKSLTELYAQVLLYQCRAISQLHSSKVMGIAKDMFKSENWDDLSSELKEYEAKCNRYKCVFDAEKMEREFRNFEKYMKGRNEIDISLQHLTNEFLENFNHDQDLRAEQRQVELENDCIR</sequence>
<dbReference type="AlphaFoldDB" id="A0A4Z1IM36"/>
<dbReference type="STRING" id="278944.A0A4Z1IM36"/>
<gene>
    <name evidence="3" type="ORF">BOTNAR_0148g00180</name>
</gene>
<dbReference type="Pfam" id="PF17100">
    <property type="entry name" value="NACHT_N"/>
    <property type="match status" value="1"/>
</dbReference>
<dbReference type="EMBL" id="PQXJ01000148">
    <property type="protein sequence ID" value="TGO60280.1"/>
    <property type="molecule type" value="Genomic_DNA"/>
</dbReference>
<accession>A0A4Z1IM36</accession>
<reference evidence="3 4" key="1">
    <citation type="submission" date="2017-12" db="EMBL/GenBank/DDBJ databases">
        <title>Comparative genomics of Botrytis spp.</title>
        <authorList>
            <person name="Valero-Jimenez C.A."/>
            <person name="Tapia P."/>
            <person name="Veloso J."/>
            <person name="Silva-Moreno E."/>
            <person name="Staats M."/>
            <person name="Valdes J.H."/>
            <person name="Van Kan J.A.L."/>
        </authorList>
    </citation>
    <scope>NUCLEOTIDE SEQUENCE [LARGE SCALE GENOMIC DNA]</scope>
    <source>
        <strain evidence="3 4">MUCL2120</strain>
    </source>
</reference>